<dbReference type="GO" id="GO:0005737">
    <property type="term" value="C:cytoplasm"/>
    <property type="evidence" value="ECO:0007669"/>
    <property type="project" value="TreeGrafter"/>
</dbReference>
<dbReference type="InterPro" id="IPR002347">
    <property type="entry name" value="SDR_fam"/>
</dbReference>
<dbReference type="InterPro" id="IPR036291">
    <property type="entry name" value="NAD(P)-bd_dom_sf"/>
</dbReference>
<reference evidence="4" key="1">
    <citation type="journal article" date="2015" name="Genome Announc.">
        <title>Draft Genome Sequence of the Pathogenic Filamentous Fungus Aspergillus udagawae Strain IFM 46973T.</title>
        <authorList>
            <person name="Kusuya Y."/>
            <person name="Takahashi-Nakaguchi A."/>
            <person name="Takahashi H."/>
            <person name="Yaguchi T."/>
        </authorList>
    </citation>
    <scope>NUCLEOTIDE SEQUENCE</scope>
    <source>
        <strain evidence="4">IFM 46973</strain>
    </source>
</reference>
<organism evidence="4 5">
    <name type="scientific">Aspergillus udagawae</name>
    <dbReference type="NCBI Taxonomy" id="91492"/>
    <lineage>
        <taxon>Eukaryota</taxon>
        <taxon>Fungi</taxon>
        <taxon>Dikarya</taxon>
        <taxon>Ascomycota</taxon>
        <taxon>Pezizomycotina</taxon>
        <taxon>Eurotiomycetes</taxon>
        <taxon>Eurotiomycetidae</taxon>
        <taxon>Eurotiales</taxon>
        <taxon>Aspergillaceae</taxon>
        <taxon>Aspergillus</taxon>
        <taxon>Aspergillus subgen. Fumigati</taxon>
    </lineage>
</organism>
<keyword evidence="3" id="KW-0560">Oxidoreductase</keyword>
<dbReference type="Proteomes" id="UP000036893">
    <property type="component" value="Unassembled WGS sequence"/>
</dbReference>
<sequence>MAFSVKGKSAIVTGAGSGINLCFAKLLLENGCNVLIADLALRPEAQVVVNNYSSQSNTPNRAVFQKTDVVDWEQLEGMFEVAVREFGDVDIVCPGAGIYEPHWSNFWRPPGTSESRDPRDGGRYALLDINLTHPIRTTQLAISHFLQNRSSKRAKHIIHISSIAGQSPALAAPIYVATKHAINGLVRSLGKLDSKFGIRVTAVAPGVIKTPLWTDHPEKLKMVDDKADEWVTPEEVAAVMLALIQQDSVSEIIGDQSGQGTQFPVQGGTILEVSKSVRAVSPFNDPGPAGRRGNTVSDMNKVEDEVYDLLSEEGWGAPKIKL</sequence>
<dbReference type="EMBL" id="BBXM02000004">
    <property type="protein sequence ID" value="GIC89547.1"/>
    <property type="molecule type" value="Genomic_DNA"/>
</dbReference>
<evidence type="ECO:0000256" key="2">
    <source>
        <dbReference type="ARBA" id="ARBA00022857"/>
    </source>
</evidence>
<dbReference type="GO" id="GO:0016616">
    <property type="term" value="F:oxidoreductase activity, acting on the CH-OH group of donors, NAD or NADP as acceptor"/>
    <property type="evidence" value="ECO:0007669"/>
    <property type="project" value="TreeGrafter"/>
</dbReference>
<dbReference type="PANTHER" id="PTHR44229">
    <property type="entry name" value="15-HYDROXYPROSTAGLANDIN DEHYDROGENASE [NAD(+)]"/>
    <property type="match status" value="1"/>
</dbReference>
<proteinExistence type="inferred from homology"/>
<dbReference type="PROSITE" id="PS00061">
    <property type="entry name" value="ADH_SHORT"/>
    <property type="match status" value="1"/>
</dbReference>
<dbReference type="GeneID" id="66993446"/>
<dbReference type="Pfam" id="PF00106">
    <property type="entry name" value="adh_short"/>
    <property type="match status" value="1"/>
</dbReference>
<dbReference type="PANTHER" id="PTHR44229:SF4">
    <property type="entry name" value="15-HYDROXYPROSTAGLANDIN DEHYDROGENASE [NAD(+)]"/>
    <property type="match status" value="1"/>
</dbReference>
<dbReference type="InterPro" id="IPR020904">
    <property type="entry name" value="Sc_DH/Rdtase_CS"/>
</dbReference>
<dbReference type="Gene3D" id="3.40.50.720">
    <property type="entry name" value="NAD(P)-binding Rossmann-like Domain"/>
    <property type="match status" value="1"/>
</dbReference>
<dbReference type="RefSeq" id="XP_043146813.1">
    <property type="nucleotide sequence ID" value="XM_043290878.1"/>
</dbReference>
<dbReference type="FunFam" id="3.40.50.720:FF:000643">
    <property type="entry name" value="Short chain dehydrogenase/reductase family oxidoreductase, putative"/>
    <property type="match status" value="1"/>
</dbReference>
<protein>
    <recommendedName>
        <fullName evidence="6">15-hydroxyprostaglandin dehydrogenase [NAD(+)]</fullName>
    </recommendedName>
</protein>
<accession>A0A8E0UXJ9</accession>
<dbReference type="AlphaFoldDB" id="A0A8E0UXJ9"/>
<evidence type="ECO:0000313" key="4">
    <source>
        <dbReference type="EMBL" id="GIC89547.1"/>
    </source>
</evidence>
<gene>
    <name evidence="4" type="ORF">Aud_005969</name>
</gene>
<evidence type="ECO:0000256" key="1">
    <source>
        <dbReference type="ARBA" id="ARBA00006484"/>
    </source>
</evidence>
<comment type="caution">
    <text evidence="4">The sequence shown here is derived from an EMBL/GenBank/DDBJ whole genome shotgun (WGS) entry which is preliminary data.</text>
</comment>
<comment type="similarity">
    <text evidence="1">Belongs to the short-chain dehydrogenases/reductases (SDR) family.</text>
</comment>
<dbReference type="PRINTS" id="PR00081">
    <property type="entry name" value="GDHRDH"/>
</dbReference>
<evidence type="ECO:0008006" key="6">
    <source>
        <dbReference type="Google" id="ProtNLM"/>
    </source>
</evidence>
<dbReference type="GO" id="GO:0044550">
    <property type="term" value="P:secondary metabolite biosynthetic process"/>
    <property type="evidence" value="ECO:0007669"/>
    <property type="project" value="UniProtKB-ARBA"/>
</dbReference>
<name>A0A8E0UXJ9_9EURO</name>
<evidence type="ECO:0000256" key="3">
    <source>
        <dbReference type="ARBA" id="ARBA00023002"/>
    </source>
</evidence>
<evidence type="ECO:0000313" key="5">
    <source>
        <dbReference type="Proteomes" id="UP000036893"/>
    </source>
</evidence>
<dbReference type="SUPFAM" id="SSF51735">
    <property type="entry name" value="NAD(P)-binding Rossmann-fold domains"/>
    <property type="match status" value="1"/>
</dbReference>
<keyword evidence="2" id="KW-0521">NADP</keyword>
<reference evidence="4" key="2">
    <citation type="submission" date="2021-01" db="EMBL/GenBank/DDBJ databases">
        <title>Pan-genome distribution and transcriptional activeness of fungal secondary metabolism genes in Aspergillus section Fumigati.</title>
        <authorList>
            <person name="Takahashi H."/>
            <person name="Umemura M."/>
            <person name="Ninomiya A."/>
            <person name="Kusuya Y."/>
            <person name="Urayama S."/>
            <person name="Shimizu M."/>
            <person name="Watanabe A."/>
            <person name="Kamei K."/>
            <person name="Yaguchi T."/>
            <person name="Hagiwara D."/>
        </authorList>
    </citation>
    <scope>NUCLEOTIDE SEQUENCE</scope>
    <source>
        <strain evidence="4">IFM 46973</strain>
    </source>
</reference>